<accession>A0A6C0BU87</accession>
<name>A0A6C0BU87_9ZZZZ</name>
<dbReference type="AlphaFoldDB" id="A0A6C0BU87"/>
<evidence type="ECO:0000313" key="1">
    <source>
        <dbReference type="EMBL" id="QHS95139.1"/>
    </source>
</evidence>
<reference evidence="1" key="1">
    <citation type="journal article" date="2020" name="Nature">
        <title>Giant virus diversity and host interactions through global metagenomics.</title>
        <authorList>
            <person name="Schulz F."/>
            <person name="Roux S."/>
            <person name="Paez-Espino D."/>
            <person name="Jungbluth S."/>
            <person name="Walsh D.A."/>
            <person name="Denef V.J."/>
            <person name="McMahon K.D."/>
            <person name="Konstantinidis K.T."/>
            <person name="Eloe-Fadrosh E.A."/>
            <person name="Kyrpides N.C."/>
            <person name="Woyke T."/>
        </authorList>
    </citation>
    <scope>NUCLEOTIDE SEQUENCE</scope>
    <source>
        <strain evidence="1">GVMAG-M-3300018428-16</strain>
    </source>
</reference>
<proteinExistence type="predicted"/>
<sequence>MDSFTISMIVTACYLVFKFTELKVTQKDLLPIKELFKESFIIFISSLAAFFIYEQFYESSSKGGGVSVFTDKAAF</sequence>
<protein>
    <submittedName>
        <fullName evidence="1">Uncharacterized protein</fullName>
    </submittedName>
</protein>
<organism evidence="1">
    <name type="scientific">viral metagenome</name>
    <dbReference type="NCBI Taxonomy" id="1070528"/>
    <lineage>
        <taxon>unclassified sequences</taxon>
        <taxon>metagenomes</taxon>
        <taxon>organismal metagenomes</taxon>
    </lineage>
</organism>
<dbReference type="EMBL" id="MN739241">
    <property type="protein sequence ID" value="QHS95139.1"/>
    <property type="molecule type" value="Genomic_DNA"/>
</dbReference>